<proteinExistence type="predicted"/>
<evidence type="ECO:0000256" key="1">
    <source>
        <dbReference type="SAM" id="Coils"/>
    </source>
</evidence>
<evidence type="ECO:0000313" key="2">
    <source>
        <dbReference type="EMBL" id="WPX09511.1"/>
    </source>
</evidence>
<keyword evidence="3" id="KW-1185">Reference proteome</keyword>
<sequence length="59" mass="7218">MEMLETNAMRELHKIQEEIYEETKDMNATELIRYFEETAKEVEKELGELREKNRKEIVQ</sequence>
<organism evidence="2 3">
    <name type="scientific">Anaerocellum danielii</name>
    <dbReference type="NCBI Taxonomy" id="1387557"/>
    <lineage>
        <taxon>Bacteria</taxon>
        <taxon>Bacillati</taxon>
        <taxon>Bacillota</taxon>
        <taxon>Bacillota incertae sedis</taxon>
        <taxon>Caldicellulosiruptorales</taxon>
        <taxon>Caldicellulosiruptoraceae</taxon>
        <taxon>Anaerocellum</taxon>
    </lineage>
</organism>
<dbReference type="Proteomes" id="UP001322744">
    <property type="component" value="Chromosome"/>
</dbReference>
<reference evidence="2 3" key="1">
    <citation type="submission" date="2023-12" db="EMBL/GenBank/DDBJ databases">
        <authorList>
            <person name="Manesh M.J.H."/>
            <person name="Bing R.G."/>
            <person name="Willard D.J."/>
            <person name="Kelly R.M."/>
        </authorList>
    </citation>
    <scope>NUCLEOTIDE SEQUENCE [LARGE SCALE GENOMIC DNA]</scope>
    <source>
        <strain evidence="2 3">DSM 8977</strain>
    </source>
</reference>
<evidence type="ECO:0000313" key="3">
    <source>
        <dbReference type="Proteomes" id="UP001322744"/>
    </source>
</evidence>
<dbReference type="EMBL" id="CP139957">
    <property type="protein sequence ID" value="WPX09511.1"/>
    <property type="molecule type" value="Genomic_DNA"/>
</dbReference>
<name>A0ABZ0U2I2_9FIRM</name>
<feature type="coiled-coil region" evidence="1">
    <location>
        <begin position="32"/>
        <end position="59"/>
    </location>
</feature>
<protein>
    <submittedName>
        <fullName evidence="2">Uncharacterized protein</fullName>
    </submittedName>
</protein>
<dbReference type="RefSeq" id="WP_045174237.1">
    <property type="nucleotide sequence ID" value="NZ_CP139957.1"/>
</dbReference>
<gene>
    <name evidence="2" type="ORF">SOJ16_000727</name>
</gene>
<keyword evidence="1" id="KW-0175">Coiled coil</keyword>
<accession>A0ABZ0U2I2</accession>